<feature type="compositionally biased region" description="Low complexity" evidence="1">
    <location>
        <begin position="378"/>
        <end position="405"/>
    </location>
</feature>
<dbReference type="STRING" id="145388.A0A0D2MJC9"/>
<sequence length="623" mass="63734">MVREAKIDARVYGVDAQRFYDIVYADAAPLKRYHATANGCNHAVASPWLDGRRTVHFTIALALPSAFQKIVGEGAGLGAAQEARDVQAYACARNGCAAARAGPRLAARAGPIPVREVQTVVWDGGCSFTVTSEPELTFPGAANFPTHAQLTVRDAPCGALAAVALSCLVRCSAGVPWVMQKTVEGLMADQAKQSLAGFLDFCEMLCKEHLAAPVPAPRPKLAPLASEPGPAAAAAVVVDATGDALTCDSSAGSGSSRGIGARIKGDKEWVVAPDTPPLAASSGAAEAAAVVAAARLLLSAATPQADAASATLVVPTAHEGGALPACAASGPSSPLAGAAAEGAALLAAAPSESAAPFEAAAQSDSAELHEAAAQSEIAEPSVAEAQSESAAQSEAEAQSEGAAPSEVVAQFESAVPSEVVAQSQNAAPSEAAAQSEDSGAESEDEFFDATEGGLRRQQLEQRLLDEQPQQEEELQQREQQQQQQHPLEEQQQQQEEQQHRQQDVASRSISRVVAASAPPAAAPADAVQLIESLVGQIAELGQAQLNSNRLLAEVEARLRSVELDLAKALAYQEGQASVLDLVRRRGGLQYASGGLGAGTAALLVAAAAAGGVAALVLLRRRAG</sequence>
<accession>A0A0D2MJC9</accession>
<feature type="compositionally biased region" description="Acidic residues" evidence="1">
    <location>
        <begin position="438"/>
        <end position="448"/>
    </location>
</feature>
<proteinExistence type="predicted"/>
<dbReference type="EMBL" id="KK100914">
    <property type="protein sequence ID" value="KIZ03105.1"/>
    <property type="molecule type" value="Genomic_DNA"/>
</dbReference>
<dbReference type="GeneID" id="25737732"/>
<keyword evidence="2" id="KW-0812">Transmembrane</keyword>
<keyword evidence="2" id="KW-1133">Transmembrane helix</keyword>
<feature type="compositionally biased region" description="Low complexity" evidence="1">
    <location>
        <begin position="477"/>
        <end position="495"/>
    </location>
</feature>
<evidence type="ECO:0008006" key="5">
    <source>
        <dbReference type="Google" id="ProtNLM"/>
    </source>
</evidence>
<keyword evidence="2" id="KW-0472">Membrane</keyword>
<dbReference type="KEGG" id="mng:MNEG_4855"/>
<feature type="region of interest" description="Disordered" evidence="1">
    <location>
        <begin position="357"/>
        <end position="405"/>
    </location>
</feature>
<feature type="region of interest" description="Disordered" evidence="1">
    <location>
        <begin position="419"/>
        <end position="448"/>
    </location>
</feature>
<organism evidence="3 4">
    <name type="scientific">Monoraphidium neglectum</name>
    <dbReference type="NCBI Taxonomy" id="145388"/>
    <lineage>
        <taxon>Eukaryota</taxon>
        <taxon>Viridiplantae</taxon>
        <taxon>Chlorophyta</taxon>
        <taxon>core chlorophytes</taxon>
        <taxon>Chlorophyceae</taxon>
        <taxon>CS clade</taxon>
        <taxon>Sphaeropleales</taxon>
        <taxon>Selenastraceae</taxon>
        <taxon>Monoraphidium</taxon>
    </lineage>
</organism>
<dbReference type="Proteomes" id="UP000054498">
    <property type="component" value="Unassembled WGS sequence"/>
</dbReference>
<feature type="transmembrane region" description="Helical" evidence="2">
    <location>
        <begin position="595"/>
        <end position="618"/>
    </location>
</feature>
<dbReference type="RefSeq" id="XP_013902124.1">
    <property type="nucleotide sequence ID" value="XM_014046670.1"/>
</dbReference>
<feature type="region of interest" description="Disordered" evidence="1">
    <location>
        <begin position="466"/>
        <end position="511"/>
    </location>
</feature>
<dbReference type="OrthoDB" id="550171at2759"/>
<gene>
    <name evidence="3" type="ORF">MNEG_4855</name>
</gene>
<evidence type="ECO:0000256" key="2">
    <source>
        <dbReference type="SAM" id="Phobius"/>
    </source>
</evidence>
<evidence type="ECO:0000313" key="4">
    <source>
        <dbReference type="Proteomes" id="UP000054498"/>
    </source>
</evidence>
<evidence type="ECO:0000313" key="3">
    <source>
        <dbReference type="EMBL" id="KIZ03105.1"/>
    </source>
</evidence>
<dbReference type="AlphaFoldDB" id="A0A0D2MJC9"/>
<evidence type="ECO:0000256" key="1">
    <source>
        <dbReference type="SAM" id="MobiDB-lite"/>
    </source>
</evidence>
<keyword evidence="4" id="KW-1185">Reference proteome</keyword>
<name>A0A0D2MJC9_9CHLO</name>
<reference evidence="3 4" key="1">
    <citation type="journal article" date="2013" name="BMC Genomics">
        <title>Reconstruction of the lipid metabolism for the microalga Monoraphidium neglectum from its genome sequence reveals characteristics suitable for biofuel production.</title>
        <authorList>
            <person name="Bogen C."/>
            <person name="Al-Dilaimi A."/>
            <person name="Albersmeier A."/>
            <person name="Wichmann J."/>
            <person name="Grundmann M."/>
            <person name="Rupp O."/>
            <person name="Lauersen K.J."/>
            <person name="Blifernez-Klassen O."/>
            <person name="Kalinowski J."/>
            <person name="Goesmann A."/>
            <person name="Mussgnug J.H."/>
            <person name="Kruse O."/>
        </authorList>
    </citation>
    <scope>NUCLEOTIDE SEQUENCE [LARGE SCALE GENOMIC DNA]</scope>
    <source>
        <strain evidence="3 4">SAG 48.87</strain>
    </source>
</reference>
<protein>
    <recommendedName>
        <fullName evidence="5">VASt domain-containing protein</fullName>
    </recommendedName>
</protein>